<dbReference type="PANTHER" id="PTHR35155">
    <property type="entry name" value="SPERMATOGENESIS-ASSOCIATED PROTEIN 24"/>
    <property type="match status" value="1"/>
</dbReference>
<evidence type="ECO:0000259" key="7">
    <source>
        <dbReference type="PROSITE" id="PS50089"/>
    </source>
</evidence>
<evidence type="ECO:0000256" key="2">
    <source>
        <dbReference type="ARBA" id="ARBA00022771"/>
    </source>
</evidence>
<proteinExistence type="predicted"/>
<keyword evidence="2 4" id="KW-0863">Zinc-finger</keyword>
<dbReference type="InterPro" id="IPR001841">
    <property type="entry name" value="Znf_RING"/>
</dbReference>
<dbReference type="PANTHER" id="PTHR35155:SF1">
    <property type="entry name" value="SPERMATOGENESIS-ASSOCIATED PROTEIN 24"/>
    <property type="match status" value="1"/>
</dbReference>
<keyword evidence="3" id="KW-0862">Zinc</keyword>
<dbReference type="InterPro" id="IPR029176">
    <property type="entry name" value="SPATA24"/>
</dbReference>
<dbReference type="GO" id="GO:0003677">
    <property type="term" value="F:DNA binding"/>
    <property type="evidence" value="ECO:0007669"/>
    <property type="project" value="TreeGrafter"/>
</dbReference>
<evidence type="ECO:0000256" key="5">
    <source>
        <dbReference type="SAM" id="Coils"/>
    </source>
</evidence>
<name>A0AAD9VG04_ACRCE</name>
<dbReference type="GO" id="GO:0008270">
    <property type="term" value="F:zinc ion binding"/>
    <property type="evidence" value="ECO:0007669"/>
    <property type="project" value="UniProtKB-KW"/>
</dbReference>
<dbReference type="GO" id="GO:0005737">
    <property type="term" value="C:cytoplasm"/>
    <property type="evidence" value="ECO:0007669"/>
    <property type="project" value="TreeGrafter"/>
</dbReference>
<dbReference type="GO" id="GO:0005634">
    <property type="term" value="C:nucleus"/>
    <property type="evidence" value="ECO:0007669"/>
    <property type="project" value="TreeGrafter"/>
</dbReference>
<sequence length="452" mass="52120">MESTSDDSEPSYAIVNKQLQDMSRTDDRVSRDEYDKLVRELEEEKLNHVRTKAKLASESEKLQFALGEIDILNRQIQREKATFENVYGQVKTKAMEENQEKKQFLTKCQDAKIKELKQRLVRQKQVHQQQLSDLDIHRQQEQQGDLSTQYDDFSLQKIGEIMGYIYPHAYSVKPRPRIIQGLQLQEDLFIRKIMEQPVTSREESECLTRKNKRNRPHVENKLRENHTESTGETLPLINEESPDENLSSDKKRRRIADDSEDSPSNITTNINEQIAVGSQGLSPTRSQEDVIILGDVQVARPEVIDLEHLPTIRQAEVLKCVNQIYHRDPAHRLPSCRFESFPSLLDTAFNAVTRSTCNDEVQEVSNIDANSTQDSSLNSSSSSPKEQKNYDITCPICMDDDKAIKRRKCQLMSTTCGHVFCDKCIRSAVQLQRRCPTCRKKLSLKQLHAIFL</sequence>
<feature type="coiled-coil region" evidence="5">
    <location>
        <begin position="34"/>
        <end position="82"/>
    </location>
</feature>
<keyword evidence="5" id="KW-0175">Coiled coil</keyword>
<evidence type="ECO:0000256" key="3">
    <source>
        <dbReference type="ARBA" id="ARBA00022833"/>
    </source>
</evidence>
<dbReference type="Pfam" id="PF13639">
    <property type="entry name" value="zf-RING_2"/>
    <property type="match status" value="1"/>
</dbReference>
<reference evidence="8" key="2">
    <citation type="journal article" date="2023" name="Science">
        <title>Genomic signatures of disease resistance in endangered staghorn corals.</title>
        <authorList>
            <person name="Vollmer S.V."/>
            <person name="Selwyn J.D."/>
            <person name="Despard B.A."/>
            <person name="Roesel C.L."/>
        </authorList>
    </citation>
    <scope>NUCLEOTIDE SEQUENCE</scope>
    <source>
        <strain evidence="8">K2</strain>
    </source>
</reference>
<feature type="compositionally biased region" description="Polar residues" evidence="6">
    <location>
        <begin position="262"/>
        <end position="272"/>
    </location>
</feature>
<feature type="compositionally biased region" description="Basic and acidic residues" evidence="6">
    <location>
        <begin position="216"/>
        <end position="229"/>
    </location>
</feature>
<dbReference type="AlphaFoldDB" id="A0AAD9VG04"/>
<dbReference type="PROSITE" id="PS50089">
    <property type="entry name" value="ZF_RING_2"/>
    <property type="match status" value="1"/>
</dbReference>
<organism evidence="8 9">
    <name type="scientific">Acropora cervicornis</name>
    <name type="common">Staghorn coral</name>
    <dbReference type="NCBI Taxonomy" id="6130"/>
    <lineage>
        <taxon>Eukaryota</taxon>
        <taxon>Metazoa</taxon>
        <taxon>Cnidaria</taxon>
        <taxon>Anthozoa</taxon>
        <taxon>Hexacorallia</taxon>
        <taxon>Scleractinia</taxon>
        <taxon>Astrocoeniina</taxon>
        <taxon>Acroporidae</taxon>
        <taxon>Acropora</taxon>
    </lineage>
</organism>
<evidence type="ECO:0000256" key="4">
    <source>
        <dbReference type="PROSITE-ProRule" id="PRU00175"/>
    </source>
</evidence>
<gene>
    <name evidence="8" type="ORF">P5673_002126</name>
</gene>
<accession>A0AAD9VG04</accession>
<evidence type="ECO:0000256" key="6">
    <source>
        <dbReference type="SAM" id="MobiDB-lite"/>
    </source>
</evidence>
<evidence type="ECO:0000256" key="1">
    <source>
        <dbReference type="ARBA" id="ARBA00022723"/>
    </source>
</evidence>
<dbReference type="Proteomes" id="UP001249851">
    <property type="component" value="Unassembled WGS sequence"/>
</dbReference>
<feature type="compositionally biased region" description="Low complexity" evidence="6">
    <location>
        <begin position="371"/>
        <end position="383"/>
    </location>
</feature>
<dbReference type="SUPFAM" id="SSF57850">
    <property type="entry name" value="RING/U-box"/>
    <property type="match status" value="1"/>
</dbReference>
<dbReference type="InterPro" id="IPR013083">
    <property type="entry name" value="Znf_RING/FYVE/PHD"/>
</dbReference>
<feature type="domain" description="RING-type" evidence="7">
    <location>
        <begin position="394"/>
        <end position="439"/>
    </location>
</feature>
<dbReference type="PROSITE" id="PS00518">
    <property type="entry name" value="ZF_RING_1"/>
    <property type="match status" value="1"/>
</dbReference>
<evidence type="ECO:0000313" key="8">
    <source>
        <dbReference type="EMBL" id="KAK2573091.1"/>
    </source>
</evidence>
<comment type="caution">
    <text evidence="8">The sequence shown here is derived from an EMBL/GenBank/DDBJ whole genome shotgun (WGS) entry which is preliminary data.</text>
</comment>
<dbReference type="Pfam" id="PF15175">
    <property type="entry name" value="SPATA24"/>
    <property type="match status" value="1"/>
</dbReference>
<feature type="region of interest" description="Disordered" evidence="6">
    <location>
        <begin position="364"/>
        <end position="387"/>
    </location>
</feature>
<keyword evidence="1" id="KW-0479">Metal-binding</keyword>
<keyword evidence="9" id="KW-1185">Reference proteome</keyword>
<dbReference type="Gene3D" id="3.30.40.10">
    <property type="entry name" value="Zinc/RING finger domain, C3HC4 (zinc finger)"/>
    <property type="match status" value="1"/>
</dbReference>
<evidence type="ECO:0000313" key="9">
    <source>
        <dbReference type="Proteomes" id="UP001249851"/>
    </source>
</evidence>
<dbReference type="InterPro" id="IPR017907">
    <property type="entry name" value="Znf_RING_CS"/>
</dbReference>
<dbReference type="EMBL" id="JARQWQ010000003">
    <property type="protein sequence ID" value="KAK2573091.1"/>
    <property type="molecule type" value="Genomic_DNA"/>
</dbReference>
<dbReference type="SMART" id="SM00184">
    <property type="entry name" value="RING"/>
    <property type="match status" value="1"/>
</dbReference>
<reference evidence="8" key="1">
    <citation type="journal article" date="2023" name="G3 (Bethesda)">
        <title>Whole genome assembly and annotation of the endangered Caribbean coral Acropora cervicornis.</title>
        <authorList>
            <person name="Selwyn J.D."/>
            <person name="Vollmer S.V."/>
        </authorList>
    </citation>
    <scope>NUCLEOTIDE SEQUENCE</scope>
    <source>
        <strain evidence="8">K2</strain>
    </source>
</reference>
<protein>
    <submittedName>
        <fullName evidence="8">Spermatogenesis-associated protein 24</fullName>
    </submittedName>
</protein>
<feature type="region of interest" description="Disordered" evidence="6">
    <location>
        <begin position="200"/>
        <end position="281"/>
    </location>
</feature>